<sequence length="217" mass="24105">MVPRSQLAAAVRQAMEEVEIMFNQTEKHLQRVTSDRNFSSAELSWAQYTKGDHYSKYLSFSALISIKTTQHAARISSNSGILDILPFLTLERSDLLSSCPVSLIEECAAEKYRAYTGHCNNVNRPQFGAVYEPFRRLLPPDYEDNISSPRASVTKAALPSASDVAAVFTPAPRGHVSCSMMLAQWASFVYDDLVHVPSNGLVKDNEIPYLSKLPGFL</sequence>
<evidence type="ECO:0000256" key="1">
    <source>
        <dbReference type="ARBA" id="ARBA00022559"/>
    </source>
</evidence>
<dbReference type="PANTHER" id="PTHR11475:SF134">
    <property type="entry name" value="LD42267P"/>
    <property type="match status" value="1"/>
</dbReference>
<dbReference type="GO" id="GO:0006979">
    <property type="term" value="P:response to oxidative stress"/>
    <property type="evidence" value="ECO:0007669"/>
    <property type="project" value="InterPro"/>
</dbReference>
<dbReference type="InterPro" id="IPR010255">
    <property type="entry name" value="Haem_peroxidase_sf"/>
</dbReference>
<reference evidence="2" key="1">
    <citation type="submission" date="2018-11" db="EMBL/GenBank/DDBJ databases">
        <authorList>
            <consortium name="Pathogen Informatics"/>
        </authorList>
    </citation>
    <scope>NUCLEOTIDE SEQUENCE [LARGE SCALE GENOMIC DNA]</scope>
</reference>
<organism evidence="2">
    <name type="scientific">Heligmosomoides polygyrus</name>
    <name type="common">Parasitic roundworm</name>
    <dbReference type="NCBI Taxonomy" id="6339"/>
    <lineage>
        <taxon>Eukaryota</taxon>
        <taxon>Metazoa</taxon>
        <taxon>Ecdysozoa</taxon>
        <taxon>Nematoda</taxon>
        <taxon>Chromadorea</taxon>
        <taxon>Rhabditida</taxon>
        <taxon>Rhabditina</taxon>
        <taxon>Rhabditomorpha</taxon>
        <taxon>Strongyloidea</taxon>
        <taxon>Heligmosomidae</taxon>
        <taxon>Heligmosomoides</taxon>
    </lineage>
</organism>
<accession>A0A3P8C4F9</accession>
<dbReference type="InterPro" id="IPR019791">
    <property type="entry name" value="Haem_peroxidase_animal"/>
</dbReference>
<evidence type="ECO:0000313" key="2">
    <source>
        <dbReference type="EMBL" id="VDO83178.1"/>
    </source>
</evidence>
<gene>
    <name evidence="2" type="ORF">HPBE_LOCUS9996</name>
</gene>
<dbReference type="AlphaFoldDB" id="A0A3P8C4F9"/>
<dbReference type="PANTHER" id="PTHR11475">
    <property type="entry name" value="OXIDASE/PEROXIDASE"/>
    <property type="match status" value="1"/>
</dbReference>
<proteinExistence type="predicted"/>
<dbReference type="GO" id="GO:0020037">
    <property type="term" value="F:heme binding"/>
    <property type="evidence" value="ECO:0007669"/>
    <property type="project" value="InterPro"/>
</dbReference>
<keyword evidence="1" id="KW-0560">Oxidoreductase</keyword>
<dbReference type="Pfam" id="PF03098">
    <property type="entry name" value="An_peroxidase"/>
    <property type="match status" value="1"/>
</dbReference>
<dbReference type="PROSITE" id="PS50292">
    <property type="entry name" value="PEROXIDASE_3"/>
    <property type="match status" value="1"/>
</dbReference>
<dbReference type="OrthoDB" id="823504at2759"/>
<name>A0A3P8C4F9_HELPZ</name>
<dbReference type="InterPro" id="IPR037120">
    <property type="entry name" value="Haem_peroxidase_sf_animal"/>
</dbReference>
<dbReference type="SUPFAM" id="SSF48113">
    <property type="entry name" value="Heme-dependent peroxidases"/>
    <property type="match status" value="1"/>
</dbReference>
<keyword evidence="1" id="KW-0575">Peroxidase</keyword>
<protein>
    <submittedName>
        <fullName evidence="2">Uncharacterized protein</fullName>
    </submittedName>
</protein>
<dbReference type="EMBL" id="UZAH01026616">
    <property type="protein sequence ID" value="VDO83178.1"/>
    <property type="molecule type" value="Genomic_DNA"/>
</dbReference>
<dbReference type="Gene3D" id="1.10.640.10">
    <property type="entry name" value="Haem peroxidase domain superfamily, animal type"/>
    <property type="match status" value="1"/>
</dbReference>
<dbReference type="GO" id="GO:0004601">
    <property type="term" value="F:peroxidase activity"/>
    <property type="evidence" value="ECO:0007669"/>
    <property type="project" value="UniProtKB-KW"/>
</dbReference>